<evidence type="ECO:0000256" key="3">
    <source>
        <dbReference type="ARBA" id="ARBA00022989"/>
    </source>
</evidence>
<dbReference type="Pfam" id="PF03798">
    <property type="entry name" value="TRAM_LAG1_CLN8"/>
    <property type="match status" value="1"/>
</dbReference>
<name>A0ABP1DBN5_9APHY</name>
<dbReference type="InterPro" id="IPR006634">
    <property type="entry name" value="TLC-dom"/>
</dbReference>
<evidence type="ECO:0000256" key="4">
    <source>
        <dbReference type="ARBA" id="ARBA00023136"/>
    </source>
</evidence>
<accession>A0ABP1DBN5</accession>
<evidence type="ECO:0000313" key="8">
    <source>
        <dbReference type="EMBL" id="CAL1705255.1"/>
    </source>
</evidence>
<keyword evidence="9" id="KW-1185">Reference proteome</keyword>
<evidence type="ECO:0000256" key="5">
    <source>
        <dbReference type="PROSITE-ProRule" id="PRU00205"/>
    </source>
</evidence>
<comment type="subcellular location">
    <subcellularLocation>
        <location evidence="1">Membrane</location>
        <topology evidence="1">Multi-pass membrane protein</topology>
    </subcellularLocation>
</comment>
<keyword evidence="3 6" id="KW-1133">Transmembrane helix</keyword>
<dbReference type="SMART" id="SM00724">
    <property type="entry name" value="TLC"/>
    <property type="match status" value="1"/>
</dbReference>
<keyword evidence="4 5" id="KW-0472">Membrane</keyword>
<organism evidence="8 9">
    <name type="scientific">Somion occarium</name>
    <dbReference type="NCBI Taxonomy" id="3059160"/>
    <lineage>
        <taxon>Eukaryota</taxon>
        <taxon>Fungi</taxon>
        <taxon>Dikarya</taxon>
        <taxon>Basidiomycota</taxon>
        <taxon>Agaricomycotina</taxon>
        <taxon>Agaricomycetes</taxon>
        <taxon>Polyporales</taxon>
        <taxon>Cerrenaceae</taxon>
        <taxon>Somion</taxon>
    </lineage>
</organism>
<dbReference type="PANTHER" id="PTHR13439">
    <property type="entry name" value="CT120 PROTEIN"/>
    <property type="match status" value="1"/>
</dbReference>
<feature type="transmembrane region" description="Helical" evidence="6">
    <location>
        <begin position="35"/>
        <end position="53"/>
    </location>
</feature>
<protein>
    <recommendedName>
        <fullName evidence="7">TLC domain-containing protein</fullName>
    </recommendedName>
</protein>
<proteinExistence type="predicted"/>
<feature type="transmembrane region" description="Helical" evidence="6">
    <location>
        <begin position="74"/>
        <end position="92"/>
    </location>
</feature>
<feature type="transmembrane region" description="Helical" evidence="6">
    <location>
        <begin position="233"/>
        <end position="258"/>
    </location>
</feature>
<evidence type="ECO:0000256" key="2">
    <source>
        <dbReference type="ARBA" id="ARBA00022692"/>
    </source>
</evidence>
<sequence>MATLQERANAFLREISIPIARRFNLKYLPDHFHTVVYAALAYTILHLVIAPSLSQLIVPDVYKGLKGRKARNRWNIHIVSFVNAVTLSWLAFKGLGHPELSQDKAFGWHPSVGTANAVATGHFIWDAADAIINFTDIGFVIHGFSCMLLYSLTFRPYLGFYSPRFLLWELSTPFLNIHWFLDKLGKTGGALQLINGIILLSTFFSIRIVYGWYMSYEFLWTLWEVKDQVPTALTATLFIGNIILNSLNIVWFVVYCIFHIPLVLRASMLCLQVHQDDTDYPKTIRG</sequence>
<dbReference type="Proteomes" id="UP001497453">
    <property type="component" value="Chromosome 3"/>
</dbReference>
<reference evidence="9" key="1">
    <citation type="submission" date="2024-04" db="EMBL/GenBank/DDBJ databases">
        <authorList>
            <person name="Shaw F."/>
            <person name="Minotto A."/>
        </authorList>
    </citation>
    <scope>NUCLEOTIDE SEQUENCE [LARGE SCALE GENOMIC DNA]</scope>
</reference>
<gene>
    <name evidence="8" type="ORF">GFSPODELE1_LOCUS5345</name>
</gene>
<evidence type="ECO:0000259" key="7">
    <source>
        <dbReference type="PROSITE" id="PS50922"/>
    </source>
</evidence>
<keyword evidence="2 5" id="KW-0812">Transmembrane</keyword>
<evidence type="ECO:0000256" key="6">
    <source>
        <dbReference type="SAM" id="Phobius"/>
    </source>
</evidence>
<feature type="transmembrane region" description="Helical" evidence="6">
    <location>
        <begin position="193"/>
        <end position="213"/>
    </location>
</feature>
<dbReference type="InterPro" id="IPR050846">
    <property type="entry name" value="TLCD"/>
</dbReference>
<feature type="domain" description="TLC" evidence="7">
    <location>
        <begin position="69"/>
        <end position="264"/>
    </location>
</feature>
<dbReference type="PROSITE" id="PS50922">
    <property type="entry name" value="TLC"/>
    <property type="match status" value="1"/>
</dbReference>
<evidence type="ECO:0000313" key="9">
    <source>
        <dbReference type="Proteomes" id="UP001497453"/>
    </source>
</evidence>
<dbReference type="PANTHER" id="PTHR13439:SF0">
    <property type="entry name" value="TOPOISOMERASE I DAMAGE AFFECTED PROTEIN 4"/>
    <property type="match status" value="1"/>
</dbReference>
<evidence type="ECO:0000256" key="1">
    <source>
        <dbReference type="ARBA" id="ARBA00004141"/>
    </source>
</evidence>
<dbReference type="EMBL" id="OZ037946">
    <property type="protein sequence ID" value="CAL1705255.1"/>
    <property type="molecule type" value="Genomic_DNA"/>
</dbReference>